<evidence type="ECO:0000313" key="1">
    <source>
        <dbReference type="EMBL" id="MCJ8151864.1"/>
    </source>
</evidence>
<evidence type="ECO:0000313" key="2">
    <source>
        <dbReference type="Proteomes" id="UP001201844"/>
    </source>
</evidence>
<protein>
    <submittedName>
        <fullName evidence="1">Uncharacterized protein</fullName>
    </submittedName>
</protein>
<comment type="caution">
    <text evidence="1">The sequence shown here is derived from an EMBL/GenBank/DDBJ whole genome shotgun (WGS) entry which is preliminary data.</text>
</comment>
<name>A0ABT0CTC1_9HYPH</name>
<accession>A0ABT0CTC1</accession>
<gene>
    <name evidence="1" type="ORF">MKI86_22260</name>
</gene>
<proteinExistence type="predicted"/>
<dbReference type="RefSeq" id="WP_241605453.1">
    <property type="nucleotide sequence ID" value="NZ_JAKVIN010000012.1"/>
</dbReference>
<organism evidence="1 2">
    <name type="scientific">Shinella sedimenti</name>
    <dbReference type="NCBI Taxonomy" id="2919913"/>
    <lineage>
        <taxon>Bacteria</taxon>
        <taxon>Pseudomonadati</taxon>
        <taxon>Pseudomonadota</taxon>
        <taxon>Alphaproteobacteria</taxon>
        <taxon>Hyphomicrobiales</taxon>
        <taxon>Rhizobiaceae</taxon>
        <taxon>Shinella</taxon>
    </lineage>
</organism>
<sequence length="281" mass="30331">MSELLKTALITKPTDTVAARIKVLAATAVGLVDRQTKLDLDSAGLFAQTALFVRETLGDIAKVKEFINLMKALDVKMPPDLKKIAGMDLTDKEKSKLGQSNMLLPIMRTIFHDKGGKLRSFENYAYPMTQLLKDETLVSLDQITDAINNAVHVDTNGKKTTGIEALRKLERASREAGGARGGNKPSEIPVKVNFMKGRTTLSKEIVSDVAFDSNGLGLMVVRKASDGGGDILFGATDVAGLVEIVAKAWEKVKDAFELDPRFKTADLPEGFLAALNLKAAA</sequence>
<keyword evidence="2" id="KW-1185">Reference proteome</keyword>
<dbReference type="EMBL" id="JAKVIN010000012">
    <property type="protein sequence ID" value="MCJ8151864.1"/>
    <property type="molecule type" value="Genomic_DNA"/>
</dbReference>
<reference evidence="1 2" key="1">
    <citation type="submission" date="2022-02" db="EMBL/GenBank/DDBJ databases">
        <title>Shinella B3.7 sp. nov., isolated from Sediment (Zhairuo Island).</title>
        <authorList>
            <person name="Chen G."/>
        </authorList>
    </citation>
    <scope>NUCLEOTIDE SEQUENCE [LARGE SCALE GENOMIC DNA]</scope>
    <source>
        <strain evidence="1 2">B3.7</strain>
    </source>
</reference>
<dbReference type="Proteomes" id="UP001201844">
    <property type="component" value="Unassembled WGS sequence"/>
</dbReference>